<evidence type="ECO:0000313" key="1">
    <source>
        <dbReference type="Proteomes" id="UP000887580"/>
    </source>
</evidence>
<dbReference type="WBParaSite" id="PS1159_v2.g6733.t1">
    <property type="protein sequence ID" value="PS1159_v2.g6733.t1"/>
    <property type="gene ID" value="PS1159_v2.g6733"/>
</dbReference>
<evidence type="ECO:0000313" key="2">
    <source>
        <dbReference type="WBParaSite" id="PS1159_v2.g6733.t1"/>
    </source>
</evidence>
<dbReference type="Proteomes" id="UP000887580">
    <property type="component" value="Unplaced"/>
</dbReference>
<reference evidence="2" key="1">
    <citation type="submission" date="2022-11" db="UniProtKB">
        <authorList>
            <consortium name="WormBaseParasite"/>
        </authorList>
    </citation>
    <scope>IDENTIFICATION</scope>
</reference>
<name>A0AC35GMS4_9BILA</name>
<proteinExistence type="predicted"/>
<protein>
    <submittedName>
        <fullName evidence="2">Fascin domain-containing protein</fullName>
    </submittedName>
</protein>
<accession>A0AC35GMS4</accession>
<organism evidence="1 2">
    <name type="scientific">Panagrolaimus sp. PS1159</name>
    <dbReference type="NCBI Taxonomy" id="55785"/>
    <lineage>
        <taxon>Eukaryota</taxon>
        <taxon>Metazoa</taxon>
        <taxon>Ecdysozoa</taxon>
        <taxon>Nematoda</taxon>
        <taxon>Chromadorea</taxon>
        <taxon>Rhabditida</taxon>
        <taxon>Tylenchina</taxon>
        <taxon>Panagrolaimomorpha</taxon>
        <taxon>Panagrolaimoidea</taxon>
        <taxon>Panagrolaimidae</taxon>
        <taxon>Panagrolaimus</taxon>
    </lineage>
</organism>
<sequence>MFHHQRHHQHHGHHETIYMRANNGKFVCSQNGEKPMECSAPHTKEWEHFTIEELGNGKVALKCMGKYVSSENGEHPMTCNRDSVGPWEMFEMITHPDGSFSFKGNNGKYVCSENGEKPMTCTAPHMKEWEMFHRHQ</sequence>